<comment type="catalytic activity">
    <reaction evidence="2">
        <text>a 3'-end 2',3'-cyclophospho-ribonucleotide-RNA + H2O = a 3'-end 2'-phospho-ribonucleotide-RNA + H(+)</text>
        <dbReference type="Rhea" id="RHEA:11828"/>
        <dbReference type="Rhea" id="RHEA-COMP:10464"/>
        <dbReference type="Rhea" id="RHEA-COMP:17353"/>
        <dbReference type="ChEBI" id="CHEBI:15377"/>
        <dbReference type="ChEBI" id="CHEBI:15378"/>
        <dbReference type="ChEBI" id="CHEBI:83064"/>
        <dbReference type="ChEBI" id="CHEBI:173113"/>
        <dbReference type="EC" id="3.1.4.58"/>
    </reaction>
</comment>
<dbReference type="Gene3D" id="3.90.1140.10">
    <property type="entry name" value="Cyclic phosphodiesterase"/>
    <property type="match status" value="1"/>
</dbReference>
<reference evidence="3" key="1">
    <citation type="journal article" date="2001" name="Int. J. Syst. Evol. Microbiol.">
        <title>Methanofollis aquaemaris sp. nov., a methanogen isolated from an aquaculture fish pond.</title>
        <authorList>
            <person name="Lai M.C."/>
            <person name="Chen S.C."/>
        </authorList>
    </citation>
    <scope>NUCLEOTIDE SEQUENCE</scope>
    <source>
        <strain evidence="3">N2F9704</strain>
    </source>
</reference>
<dbReference type="InterPro" id="IPR009097">
    <property type="entry name" value="Cyclic_Pdiesterase"/>
</dbReference>
<dbReference type="SUPFAM" id="SSF55144">
    <property type="entry name" value="LigT-like"/>
    <property type="match status" value="1"/>
</dbReference>
<dbReference type="GO" id="GO:0008664">
    <property type="term" value="F:RNA 2',3'-cyclic 3'-phosphodiesterase activity"/>
    <property type="evidence" value="ECO:0007669"/>
    <property type="project" value="UniProtKB-EC"/>
</dbReference>
<protein>
    <recommendedName>
        <fullName evidence="2">RNA 2',3'-cyclic phosphodiesterase</fullName>
        <shortName evidence="2">RNA 2',3'-CPDase</shortName>
        <ecNumber evidence="2">3.1.4.58</ecNumber>
    </recommendedName>
</protein>
<feature type="active site" description="Proton acceptor" evidence="2">
    <location>
        <position position="136"/>
    </location>
</feature>
<dbReference type="Pfam" id="PF13563">
    <property type="entry name" value="2_5_RNA_ligase2"/>
    <property type="match status" value="1"/>
</dbReference>
<dbReference type="PANTHER" id="PTHR35561:SF1">
    <property type="entry name" value="RNA 2',3'-CYCLIC PHOSPHODIESTERASE"/>
    <property type="match status" value="1"/>
</dbReference>
<keyword evidence="4" id="KW-1185">Reference proteome</keyword>
<evidence type="ECO:0000256" key="1">
    <source>
        <dbReference type="ARBA" id="ARBA00022801"/>
    </source>
</evidence>
<feature type="short sequence motif" description="HXTX 1" evidence="2">
    <location>
        <begin position="53"/>
        <end position="56"/>
    </location>
</feature>
<dbReference type="KEGG" id="maqe:RJ40_04890"/>
<feature type="short sequence motif" description="HXTX 2" evidence="2">
    <location>
        <begin position="136"/>
        <end position="139"/>
    </location>
</feature>
<evidence type="ECO:0000313" key="3">
    <source>
        <dbReference type="EMBL" id="QSZ66876.1"/>
    </source>
</evidence>
<dbReference type="Proteomes" id="UP001042704">
    <property type="component" value="Chromosome"/>
</dbReference>
<dbReference type="EC" id="3.1.4.58" evidence="2"/>
<keyword evidence="1 2" id="KW-0378">Hydrolase</keyword>
<proteinExistence type="inferred from homology"/>
<dbReference type="EMBL" id="CP036172">
    <property type="protein sequence ID" value="QSZ66876.1"/>
    <property type="molecule type" value="Genomic_DNA"/>
</dbReference>
<dbReference type="NCBIfam" id="TIGR02258">
    <property type="entry name" value="2_5_ligase"/>
    <property type="match status" value="1"/>
</dbReference>
<reference evidence="3" key="2">
    <citation type="submission" date="2019-02" db="EMBL/GenBank/DDBJ databases">
        <authorList>
            <person name="Chen S.-C."/>
            <person name="Chien H.-H."/>
            <person name="Lai M.-C."/>
        </authorList>
    </citation>
    <scope>NUCLEOTIDE SEQUENCE</scope>
    <source>
        <strain evidence="3">N2F9704</strain>
    </source>
</reference>
<comment type="function">
    <text evidence="2">Hydrolyzes RNA 2',3'-cyclic phosphodiester to an RNA 2'-phosphomonoester.</text>
</comment>
<dbReference type="AlphaFoldDB" id="A0A8A3S5H0"/>
<evidence type="ECO:0000313" key="4">
    <source>
        <dbReference type="Proteomes" id="UP001042704"/>
    </source>
</evidence>
<dbReference type="PANTHER" id="PTHR35561">
    <property type="entry name" value="RNA 2',3'-CYCLIC PHOSPHODIESTERASE"/>
    <property type="match status" value="1"/>
</dbReference>
<dbReference type="InterPro" id="IPR004175">
    <property type="entry name" value="RNA_CPDase"/>
</dbReference>
<comment type="similarity">
    <text evidence="2">Belongs to the 2H phosphoesterase superfamily. ThpR family.</text>
</comment>
<gene>
    <name evidence="3" type="primary">thpR</name>
    <name evidence="3" type="ORF">RJ40_04890</name>
</gene>
<name>A0A8A3S5H0_9EURY</name>
<sequence length="194" mass="21448">MVLCRMVAYHAGMVRAFVAIELSEEIKEGLRDAQVHLGDCNARLKMVDPTLAHITLKFLGEVEPERIEQVEEALRGVRGAPFTLTVGGVEGSNRRRPRVVWCTVADGGETARLAAAVEKALEPLGFEREKRQFTPHITLARVREFDPSLLEVIEDLATAKPGACEVRAIILKKSTLTRTGPIYETLMEVSLGEK</sequence>
<dbReference type="HAMAP" id="MF_01940">
    <property type="entry name" value="RNA_CPDase"/>
    <property type="match status" value="1"/>
</dbReference>
<feature type="active site" description="Proton donor" evidence="2">
    <location>
        <position position="53"/>
    </location>
</feature>
<evidence type="ECO:0000256" key="2">
    <source>
        <dbReference type="HAMAP-Rule" id="MF_01940"/>
    </source>
</evidence>
<accession>A0A8A3S5H0</accession>
<dbReference type="GO" id="GO:0004113">
    <property type="term" value="F:2',3'-cyclic-nucleotide 3'-phosphodiesterase activity"/>
    <property type="evidence" value="ECO:0007669"/>
    <property type="project" value="InterPro"/>
</dbReference>
<organism evidence="3 4">
    <name type="scientific">Methanofollis aquaemaris</name>
    <dbReference type="NCBI Taxonomy" id="126734"/>
    <lineage>
        <taxon>Archaea</taxon>
        <taxon>Methanobacteriati</taxon>
        <taxon>Methanobacteriota</taxon>
        <taxon>Stenosarchaea group</taxon>
        <taxon>Methanomicrobia</taxon>
        <taxon>Methanomicrobiales</taxon>
        <taxon>Methanomicrobiaceae</taxon>
        <taxon>Methanofollis</taxon>
    </lineage>
</organism>